<evidence type="ECO:0000313" key="3">
    <source>
        <dbReference type="EMBL" id="RDI43900.1"/>
    </source>
</evidence>
<keyword evidence="1 3" id="KW-0238">DNA-binding</keyword>
<comment type="caution">
    <text evidence="3">The sequence shown here is derived from an EMBL/GenBank/DDBJ whole genome shotgun (WGS) entry which is preliminary data.</text>
</comment>
<dbReference type="STRING" id="1210089.GCA_001613165_04978"/>
<dbReference type="GO" id="GO:0003677">
    <property type="term" value="F:DNA binding"/>
    <property type="evidence" value="ECO:0007669"/>
    <property type="project" value="UniProtKB-KW"/>
</dbReference>
<dbReference type="InterPro" id="IPR047057">
    <property type="entry name" value="MerR_fam"/>
</dbReference>
<dbReference type="CDD" id="cd01107">
    <property type="entry name" value="HTH_BmrR"/>
    <property type="match status" value="1"/>
</dbReference>
<dbReference type="Gene3D" id="3.20.80.10">
    <property type="entry name" value="Regulatory factor, effector binding domain"/>
    <property type="match status" value="1"/>
</dbReference>
<dbReference type="Pfam" id="PF06445">
    <property type="entry name" value="GyrI-like"/>
    <property type="match status" value="1"/>
</dbReference>
<name>A0A370GKK8_9NOCA</name>
<dbReference type="EMBL" id="QQAZ01000018">
    <property type="protein sequence ID" value="RDI43900.1"/>
    <property type="molecule type" value="Genomic_DNA"/>
</dbReference>
<protein>
    <submittedName>
        <fullName evidence="3">DNA-binding transcriptional MerR regulator</fullName>
    </submittedName>
</protein>
<dbReference type="Pfam" id="PF13411">
    <property type="entry name" value="MerR_1"/>
    <property type="match status" value="1"/>
</dbReference>
<evidence type="ECO:0000259" key="2">
    <source>
        <dbReference type="PROSITE" id="PS50937"/>
    </source>
</evidence>
<dbReference type="PROSITE" id="PS50937">
    <property type="entry name" value="HTH_MERR_2"/>
    <property type="match status" value="1"/>
</dbReference>
<dbReference type="InterPro" id="IPR000551">
    <property type="entry name" value="MerR-type_HTH_dom"/>
</dbReference>
<evidence type="ECO:0000256" key="1">
    <source>
        <dbReference type="ARBA" id="ARBA00023125"/>
    </source>
</evidence>
<gene>
    <name evidence="3" type="ORF">DFR68_11880</name>
</gene>
<dbReference type="InterPro" id="IPR011256">
    <property type="entry name" value="Reg_factor_effector_dom_sf"/>
</dbReference>
<keyword evidence="4" id="KW-1185">Reference proteome</keyword>
<dbReference type="SMART" id="SM00871">
    <property type="entry name" value="AraC_E_bind"/>
    <property type="match status" value="1"/>
</dbReference>
<dbReference type="InterPro" id="IPR010499">
    <property type="entry name" value="AraC_E-bd"/>
</dbReference>
<dbReference type="SUPFAM" id="SSF55136">
    <property type="entry name" value="Probable bacterial effector-binding domain"/>
    <property type="match status" value="1"/>
</dbReference>
<dbReference type="PANTHER" id="PTHR30204:SF97">
    <property type="entry name" value="MERR FAMILY REGULATORY PROTEIN"/>
    <property type="match status" value="1"/>
</dbReference>
<dbReference type="SMART" id="SM00422">
    <property type="entry name" value="HTH_MERR"/>
    <property type="match status" value="1"/>
</dbReference>
<dbReference type="InterPro" id="IPR029442">
    <property type="entry name" value="GyrI-like"/>
</dbReference>
<dbReference type="SUPFAM" id="SSF46955">
    <property type="entry name" value="Putative DNA-binding domain"/>
    <property type="match status" value="1"/>
</dbReference>
<evidence type="ECO:0000313" key="4">
    <source>
        <dbReference type="Proteomes" id="UP000255355"/>
    </source>
</evidence>
<dbReference type="Gene3D" id="1.10.1660.10">
    <property type="match status" value="1"/>
</dbReference>
<dbReference type="GO" id="GO:0003700">
    <property type="term" value="F:DNA-binding transcription factor activity"/>
    <property type="evidence" value="ECO:0007669"/>
    <property type="project" value="InterPro"/>
</dbReference>
<organism evidence="3 4">
    <name type="scientific">Nocardia mexicana</name>
    <dbReference type="NCBI Taxonomy" id="279262"/>
    <lineage>
        <taxon>Bacteria</taxon>
        <taxon>Bacillati</taxon>
        <taxon>Actinomycetota</taxon>
        <taxon>Actinomycetes</taxon>
        <taxon>Mycobacteriales</taxon>
        <taxon>Nocardiaceae</taxon>
        <taxon>Nocardia</taxon>
    </lineage>
</organism>
<dbReference type="InterPro" id="IPR009061">
    <property type="entry name" value="DNA-bd_dom_put_sf"/>
</dbReference>
<accession>A0A370GKK8</accession>
<sequence length="260" mass="28367">MTYLSVKTLRYYHEIELLEPATIDPASGYRRYSTGQVAQAHLIRRLRDLNMPLPEIRTVLAASDESTRDAALRAHLERMEAELARTRDVVASLRALLLPSAPIAVEYRSVPAFPALSITGAVAREGIGDWCDATFTRLFELLEAAGVTPAGPSGATYSNDFFENEVGEVVAYVPLAASDRGIGAGSEAAVIDLPARRFAIAVHAGPLTDFDRTYGALGSHVAEHDTALDEPIREVYVVSPHDVDDPETFRTEVCWPVGRF</sequence>
<dbReference type="PANTHER" id="PTHR30204">
    <property type="entry name" value="REDOX-CYCLING DRUG-SENSING TRANSCRIPTIONAL ACTIVATOR SOXR"/>
    <property type="match status" value="1"/>
</dbReference>
<feature type="domain" description="HTH merR-type" evidence="2">
    <location>
        <begin position="1"/>
        <end position="62"/>
    </location>
</feature>
<proteinExistence type="predicted"/>
<dbReference type="Proteomes" id="UP000255355">
    <property type="component" value="Unassembled WGS sequence"/>
</dbReference>
<reference evidence="3 4" key="1">
    <citation type="submission" date="2018-07" db="EMBL/GenBank/DDBJ databases">
        <title>Genomic Encyclopedia of Type Strains, Phase IV (KMG-IV): sequencing the most valuable type-strain genomes for metagenomic binning, comparative biology and taxonomic classification.</title>
        <authorList>
            <person name="Goeker M."/>
        </authorList>
    </citation>
    <scope>NUCLEOTIDE SEQUENCE [LARGE SCALE GENOMIC DNA]</scope>
    <source>
        <strain evidence="3 4">DSM 44952</strain>
    </source>
</reference>
<dbReference type="AlphaFoldDB" id="A0A370GKK8"/>